<accession>D7FQL0</accession>
<dbReference type="EMBL" id="FN648380">
    <property type="protein sequence ID" value="CBJ30605.1"/>
    <property type="molecule type" value="Genomic_DNA"/>
</dbReference>
<organism evidence="3 4">
    <name type="scientific">Ectocarpus siliculosus</name>
    <name type="common">Brown alga</name>
    <name type="synonym">Conferva siliculosa</name>
    <dbReference type="NCBI Taxonomy" id="2880"/>
    <lineage>
        <taxon>Eukaryota</taxon>
        <taxon>Sar</taxon>
        <taxon>Stramenopiles</taxon>
        <taxon>Ochrophyta</taxon>
        <taxon>PX clade</taxon>
        <taxon>Phaeophyceae</taxon>
        <taxon>Ectocarpales</taxon>
        <taxon>Ectocarpaceae</taxon>
        <taxon>Ectocarpus</taxon>
    </lineage>
</organism>
<feature type="region of interest" description="Disordered" evidence="1">
    <location>
        <begin position="139"/>
        <end position="164"/>
    </location>
</feature>
<evidence type="ECO:0000259" key="2">
    <source>
        <dbReference type="PROSITE" id="PS50086"/>
    </source>
</evidence>
<dbReference type="Gene3D" id="1.10.472.80">
    <property type="entry name" value="Ypt/Rab-GAP domain of gyp1p, domain 3"/>
    <property type="match status" value="1"/>
</dbReference>
<dbReference type="OrthoDB" id="10372005at2759"/>
<dbReference type="InterPro" id="IPR000195">
    <property type="entry name" value="Rab-GAP-TBC_dom"/>
</dbReference>
<dbReference type="STRING" id="2880.D7FQL0"/>
<dbReference type="InterPro" id="IPR050302">
    <property type="entry name" value="Rab_GAP_TBC_domain"/>
</dbReference>
<dbReference type="AlphaFoldDB" id="D7FQL0"/>
<dbReference type="GO" id="GO:0005096">
    <property type="term" value="F:GTPase activator activity"/>
    <property type="evidence" value="ECO:0007669"/>
    <property type="project" value="TreeGrafter"/>
</dbReference>
<dbReference type="InterPro" id="IPR035969">
    <property type="entry name" value="Rab-GAP_TBC_sf"/>
</dbReference>
<evidence type="ECO:0000313" key="3">
    <source>
        <dbReference type="EMBL" id="CBJ30605.1"/>
    </source>
</evidence>
<reference evidence="3 4" key="1">
    <citation type="journal article" date="2010" name="Nature">
        <title>The Ectocarpus genome and the independent evolution of multicellularity in brown algae.</title>
        <authorList>
            <person name="Cock J.M."/>
            <person name="Sterck L."/>
            <person name="Rouze P."/>
            <person name="Scornet D."/>
            <person name="Allen A.E."/>
            <person name="Amoutzias G."/>
            <person name="Anthouard V."/>
            <person name="Artiguenave F."/>
            <person name="Aury J.M."/>
            <person name="Badger J.H."/>
            <person name="Beszteri B."/>
            <person name="Billiau K."/>
            <person name="Bonnet E."/>
            <person name="Bothwell J.H."/>
            <person name="Bowler C."/>
            <person name="Boyen C."/>
            <person name="Brownlee C."/>
            <person name="Carrano C.J."/>
            <person name="Charrier B."/>
            <person name="Cho G.Y."/>
            <person name="Coelho S.M."/>
            <person name="Collen J."/>
            <person name="Corre E."/>
            <person name="Da Silva C."/>
            <person name="Delage L."/>
            <person name="Delaroque N."/>
            <person name="Dittami S.M."/>
            <person name="Doulbeau S."/>
            <person name="Elias M."/>
            <person name="Farnham G."/>
            <person name="Gachon C.M."/>
            <person name="Gschloessl B."/>
            <person name="Heesch S."/>
            <person name="Jabbari K."/>
            <person name="Jubin C."/>
            <person name="Kawai H."/>
            <person name="Kimura K."/>
            <person name="Kloareg B."/>
            <person name="Kupper F.C."/>
            <person name="Lang D."/>
            <person name="Le Bail A."/>
            <person name="Leblanc C."/>
            <person name="Lerouge P."/>
            <person name="Lohr M."/>
            <person name="Lopez P.J."/>
            <person name="Martens C."/>
            <person name="Maumus F."/>
            <person name="Michel G."/>
            <person name="Miranda-Saavedra D."/>
            <person name="Morales J."/>
            <person name="Moreau H."/>
            <person name="Motomura T."/>
            <person name="Nagasato C."/>
            <person name="Napoli C.A."/>
            <person name="Nelson D.R."/>
            <person name="Nyvall-Collen P."/>
            <person name="Peters A.F."/>
            <person name="Pommier C."/>
            <person name="Potin P."/>
            <person name="Poulain J."/>
            <person name="Quesneville H."/>
            <person name="Read B."/>
            <person name="Rensing S.A."/>
            <person name="Ritter A."/>
            <person name="Rousvoal S."/>
            <person name="Samanta M."/>
            <person name="Samson G."/>
            <person name="Schroeder D.C."/>
            <person name="Segurens B."/>
            <person name="Strittmatter M."/>
            <person name="Tonon T."/>
            <person name="Tregear J.W."/>
            <person name="Valentin K."/>
            <person name="von Dassow P."/>
            <person name="Yamagishi T."/>
            <person name="Van de Peer Y."/>
            <person name="Wincker P."/>
        </authorList>
    </citation>
    <scope>NUCLEOTIDE SEQUENCE [LARGE SCALE GENOMIC DNA]</scope>
    <source>
        <strain evidence="4">Ec32 / CCAP1310/4</strain>
    </source>
</reference>
<evidence type="ECO:0000256" key="1">
    <source>
        <dbReference type="SAM" id="MobiDB-lite"/>
    </source>
</evidence>
<dbReference type="Pfam" id="PF00566">
    <property type="entry name" value="RabGAP-TBC"/>
    <property type="match status" value="1"/>
</dbReference>
<dbReference type="PANTHER" id="PTHR47219:SF9">
    <property type="entry name" value="GTPASE ACTIVATING PROTEIN AND CENTROSOME-ASSOCIATED, ISOFORM B"/>
    <property type="match status" value="1"/>
</dbReference>
<dbReference type="InParanoid" id="D7FQL0"/>
<dbReference type="PROSITE" id="PS50086">
    <property type="entry name" value="TBC_RABGAP"/>
    <property type="match status" value="1"/>
</dbReference>
<feature type="compositionally biased region" description="Acidic residues" evidence="1">
    <location>
        <begin position="11"/>
        <end position="20"/>
    </location>
</feature>
<dbReference type="Proteomes" id="UP000002630">
    <property type="component" value="Linkage Group LG02"/>
</dbReference>
<dbReference type="SMART" id="SM00164">
    <property type="entry name" value="TBC"/>
    <property type="match status" value="1"/>
</dbReference>
<dbReference type="PANTHER" id="PTHR47219">
    <property type="entry name" value="RAB GTPASE-ACTIVATING PROTEIN 1-LIKE"/>
    <property type="match status" value="1"/>
</dbReference>
<gene>
    <name evidence="3" type="ORF">Esi_0203_0042</name>
</gene>
<name>D7FQL0_ECTSI</name>
<feature type="compositionally biased region" description="Polar residues" evidence="1">
    <location>
        <begin position="79"/>
        <end position="94"/>
    </location>
</feature>
<evidence type="ECO:0000313" key="4">
    <source>
        <dbReference type="Proteomes" id="UP000002630"/>
    </source>
</evidence>
<feature type="region of interest" description="Disordered" evidence="1">
    <location>
        <begin position="316"/>
        <end position="335"/>
    </location>
</feature>
<dbReference type="EMBL" id="FN649727">
    <property type="protein sequence ID" value="CBJ30605.1"/>
    <property type="molecule type" value="Genomic_DNA"/>
</dbReference>
<keyword evidence="4" id="KW-1185">Reference proteome</keyword>
<feature type="region of interest" description="Disordered" evidence="1">
    <location>
        <begin position="51"/>
        <end position="108"/>
    </location>
</feature>
<feature type="domain" description="Rab-GAP TBC" evidence="2">
    <location>
        <begin position="483"/>
        <end position="746"/>
    </location>
</feature>
<protein>
    <recommendedName>
        <fullName evidence="2">Rab-GAP TBC domain-containing protein</fullName>
    </recommendedName>
</protein>
<feature type="region of interest" description="Disordered" evidence="1">
    <location>
        <begin position="1"/>
        <end position="26"/>
    </location>
</feature>
<dbReference type="GO" id="GO:0031267">
    <property type="term" value="F:small GTPase binding"/>
    <property type="evidence" value="ECO:0007669"/>
    <property type="project" value="TreeGrafter"/>
</dbReference>
<feature type="region of interest" description="Disordered" evidence="1">
    <location>
        <begin position="606"/>
        <end position="662"/>
    </location>
</feature>
<sequence length="834" mass="90110">MSARCNLSEEGKEDDSDEGDHETWFPGKRVSRTRQYSSCILRQALPTTSPIKLRHCPQTSNCNYGEADEEQGFRDDNNSTHSYTSESTRSGTCNSDEEPESKRENIWGGDTGATIMVERGQHGDDGDIALVAAPVHASSPLLSLPGPPGPRSREQAGKASSSSTVMIRDHTFSVSPQARDSAPLSLSPQPVAVFRSRNSNYTRSSQHKHSSTAIHEPRARCGCRGLTVRIDSGPLGLSLEASYRVGETIVLKQAWSDCAADSGMFAHSMLVSNFPGKVDDDQVRVLDLGLDGRSSSSGLIKVRAVGLERNHATTTVHTRQGSMLNGAPSPPNESRGSVVGVLELDEGDILVRVDNVQVTKKSFTEVASLLDQAERPTRLTFVRHACGRRFVGRDNGYGGGGTCRGAARHKPPCRVAYCGGWDGCCGMMGKSGCGGKQPPNASCVGRVVSSPSPKIETEADGCPVAVILRARRQLRSGGMEQWHELVASRGHLWQRLLRNLSPDSHSDRSGGGGHVCPAHFAGGAKHAVFRVAFATASTLQFVSGISYMAALVLVQEPLEAMAYATLVTLLQERVMQALFPLGDVDLLDAYHLCGGRVVTFRAFGAARSPTPSEPAARGKSGDGQYPFRGQGHRRMAEGDTRSKVVSAGSPREDKATTIRDTGGADRACGWQMGELEEEVVVGEMLPRLVRIFGKALKRRLPALHGHLCKEAIPMSFLCAEWFTTAYARNTPLPLALCALDLFLVRLDDVMIRLGLAILEVLAPSLKMLNGLEILLQYGNLTANVSFQEVLRCALATQSTRVSMGATKISTTLLLPERMTTWSPSRGRRFRGMYA</sequence>
<dbReference type="SUPFAM" id="SSF47923">
    <property type="entry name" value="Ypt/Rab-GAP domain of gyp1p"/>
    <property type="match status" value="1"/>
</dbReference>
<proteinExistence type="predicted"/>